<dbReference type="STRING" id="4846.A0A367IKB4"/>
<comment type="caution">
    <text evidence="1">The sequence shown here is derived from an EMBL/GenBank/DDBJ whole genome shotgun (WGS) entry which is preliminary data.</text>
</comment>
<dbReference type="PANTHER" id="PTHR13228:SF3">
    <property type="entry name" value="CONSERVED OLIGOMERIC GOLGI COMPLEX SUBUNIT 5"/>
    <property type="match status" value="1"/>
</dbReference>
<dbReference type="GO" id="GO:0017119">
    <property type="term" value="C:Golgi transport complex"/>
    <property type="evidence" value="ECO:0007669"/>
    <property type="project" value="InterPro"/>
</dbReference>
<feature type="non-terminal residue" evidence="1">
    <location>
        <position position="1"/>
    </location>
</feature>
<name>A0A367IKB4_RHIST</name>
<dbReference type="OrthoDB" id="18786at2759"/>
<dbReference type="InterPro" id="IPR019465">
    <property type="entry name" value="Cog5"/>
</dbReference>
<dbReference type="EMBL" id="PJQM01007498">
    <property type="protein sequence ID" value="RCH78098.1"/>
    <property type="molecule type" value="Genomic_DNA"/>
</dbReference>
<dbReference type="PANTHER" id="PTHR13228">
    <property type="entry name" value="CONSERVED OLIGOMERIC GOLGI COMPLEX COMPONENT 5"/>
    <property type="match status" value="1"/>
</dbReference>
<evidence type="ECO:0000313" key="2">
    <source>
        <dbReference type="Proteomes" id="UP000253551"/>
    </source>
</evidence>
<proteinExistence type="predicted"/>
<organism evidence="1 2">
    <name type="scientific">Rhizopus stolonifer</name>
    <name type="common">Rhizopus nigricans</name>
    <dbReference type="NCBI Taxonomy" id="4846"/>
    <lineage>
        <taxon>Eukaryota</taxon>
        <taxon>Fungi</taxon>
        <taxon>Fungi incertae sedis</taxon>
        <taxon>Mucoromycota</taxon>
        <taxon>Mucoromycotina</taxon>
        <taxon>Mucoromycetes</taxon>
        <taxon>Mucorales</taxon>
        <taxon>Mucorineae</taxon>
        <taxon>Rhizopodaceae</taxon>
        <taxon>Rhizopus</taxon>
    </lineage>
</organism>
<reference evidence="1 2" key="1">
    <citation type="journal article" date="2018" name="G3 (Bethesda)">
        <title>Phylogenetic and Phylogenomic Definition of Rhizopus Species.</title>
        <authorList>
            <person name="Gryganskyi A.P."/>
            <person name="Golan J."/>
            <person name="Dolatabadi S."/>
            <person name="Mondo S."/>
            <person name="Robb S."/>
            <person name="Idnurm A."/>
            <person name="Muszewska A."/>
            <person name="Steczkiewicz K."/>
            <person name="Masonjones S."/>
            <person name="Liao H.L."/>
            <person name="Gajdeczka M.T."/>
            <person name="Anike F."/>
            <person name="Vuek A."/>
            <person name="Anishchenko I.M."/>
            <person name="Voigt K."/>
            <person name="de Hoog G.S."/>
            <person name="Smith M.E."/>
            <person name="Heitman J."/>
            <person name="Vilgalys R."/>
            <person name="Stajich J.E."/>
        </authorList>
    </citation>
    <scope>NUCLEOTIDE SEQUENCE [LARGE SCALE GENOMIC DNA]</scope>
    <source>
        <strain evidence="1 2">LSU 92-RS-03</strain>
    </source>
</reference>
<dbReference type="Proteomes" id="UP000253551">
    <property type="component" value="Unassembled WGS sequence"/>
</dbReference>
<dbReference type="AlphaFoldDB" id="A0A367IKB4"/>
<accession>A0A367IKB4</accession>
<keyword evidence="2" id="KW-1185">Reference proteome</keyword>
<gene>
    <name evidence="1" type="ORF">CU098_002831</name>
</gene>
<protein>
    <submittedName>
        <fullName evidence="1">Uncharacterized protein</fullName>
    </submittedName>
</protein>
<dbReference type="GO" id="GO:0006891">
    <property type="term" value="P:intra-Golgi vesicle-mediated transport"/>
    <property type="evidence" value="ECO:0007669"/>
    <property type="project" value="InterPro"/>
</dbReference>
<sequence length="238" mass="27098">IGTNLVELIKKDSEQVLLKMHQESFSGQLRRNFEPSDEKSNYMKELANHVRYYHAQILQHFSCGAEPKIWTKSIGQHILQVFIFQASLIRPLSEAGKLKLAGDMAELEFTISQFVSEYGAKMEQLGAAYKALRTFRPLLFLDSAQLTAAHHTSDLSKLVLIHHLIVRSQSINKGLPLPNTVYDLSRHEYMKWMDGQSEKEAVQLALDAITKGNKLKSGELQEIPEFKLIMELASEEEE</sequence>
<evidence type="ECO:0000313" key="1">
    <source>
        <dbReference type="EMBL" id="RCH78098.1"/>
    </source>
</evidence>